<sequence length="150" mass="16695">MPKHTSRPFTDPTDPDIIGLFSVAELYSKFLGVKFHSEKSDSCASPARVNFTSLLQECLLPHRALHCHSNLGRRKREDGKTIYLGELYRSSSPDNSGTAGSDSPLGFLRGVGERACTAATPCSVKPLLTLHFTFRILIVPRKFIRRNDTF</sequence>
<evidence type="ECO:0000313" key="1">
    <source>
        <dbReference type="EMBL" id="KYN29849.1"/>
    </source>
</evidence>
<reference evidence="1 2" key="1">
    <citation type="submission" date="2015-09" db="EMBL/GenBank/DDBJ databases">
        <title>Trachymyrmex cornetzi WGS genome.</title>
        <authorList>
            <person name="Nygaard S."/>
            <person name="Hu H."/>
            <person name="Boomsma J."/>
            <person name="Zhang G."/>
        </authorList>
    </citation>
    <scope>NUCLEOTIDE SEQUENCE [LARGE SCALE GENOMIC DNA]</scope>
    <source>
        <strain evidence="1">Tcor2-1</strain>
        <tissue evidence="1">Whole body</tissue>
    </source>
</reference>
<accession>A0A151JR29</accession>
<protein>
    <submittedName>
        <fullName evidence="1">Uncharacterized protein</fullName>
    </submittedName>
</protein>
<name>A0A151JR29_9HYME</name>
<keyword evidence="2" id="KW-1185">Reference proteome</keyword>
<organism evidence="1 2">
    <name type="scientific">Trachymyrmex cornetzi</name>
    <dbReference type="NCBI Taxonomy" id="471704"/>
    <lineage>
        <taxon>Eukaryota</taxon>
        <taxon>Metazoa</taxon>
        <taxon>Ecdysozoa</taxon>
        <taxon>Arthropoda</taxon>
        <taxon>Hexapoda</taxon>
        <taxon>Insecta</taxon>
        <taxon>Pterygota</taxon>
        <taxon>Neoptera</taxon>
        <taxon>Endopterygota</taxon>
        <taxon>Hymenoptera</taxon>
        <taxon>Apocrita</taxon>
        <taxon>Aculeata</taxon>
        <taxon>Formicoidea</taxon>
        <taxon>Formicidae</taxon>
        <taxon>Myrmicinae</taxon>
        <taxon>Trachymyrmex</taxon>
    </lineage>
</organism>
<gene>
    <name evidence="1" type="ORF">ALC57_00731</name>
</gene>
<evidence type="ECO:0000313" key="2">
    <source>
        <dbReference type="Proteomes" id="UP000078492"/>
    </source>
</evidence>
<dbReference type="AlphaFoldDB" id="A0A151JR29"/>
<dbReference type="Proteomes" id="UP000078492">
    <property type="component" value="Unassembled WGS sequence"/>
</dbReference>
<proteinExistence type="predicted"/>
<dbReference type="EMBL" id="KQ978615">
    <property type="protein sequence ID" value="KYN29849.1"/>
    <property type="molecule type" value="Genomic_DNA"/>
</dbReference>